<reference evidence="1" key="1">
    <citation type="submission" date="2021-07" db="EMBL/GenBank/DDBJ databases">
        <title>Draft genome sequence of carbapenem-resistant Aeromonas spp. in Japan.</title>
        <authorList>
            <person name="Maehana S."/>
            <person name="Suzuki M."/>
            <person name="Kitasato H."/>
        </authorList>
    </citation>
    <scope>NUCLEOTIDE SEQUENCE</scope>
    <source>
        <strain evidence="1">KAM343</strain>
    </source>
</reference>
<dbReference type="Proteomes" id="UP000886939">
    <property type="component" value="Unassembled WGS sequence"/>
</dbReference>
<organism evidence="1 2">
    <name type="scientific">Aeromonas caviae</name>
    <name type="common">Aeromonas punctata</name>
    <dbReference type="NCBI Taxonomy" id="648"/>
    <lineage>
        <taxon>Bacteria</taxon>
        <taxon>Pseudomonadati</taxon>
        <taxon>Pseudomonadota</taxon>
        <taxon>Gammaproteobacteria</taxon>
        <taxon>Aeromonadales</taxon>
        <taxon>Aeromonadaceae</taxon>
        <taxon>Aeromonas</taxon>
    </lineage>
</organism>
<name>A0AAV4YKT8_AERCA</name>
<dbReference type="AlphaFoldDB" id="A0AAV4YKT8"/>
<comment type="caution">
    <text evidence="1">The sequence shown here is derived from an EMBL/GenBank/DDBJ whole genome shotgun (WGS) entry which is preliminary data.</text>
</comment>
<accession>A0AAV4YKT8</accession>
<sequence>MPGAHRLSFVRVSAGPATPRKAMIRAGLPRATLCLGGWGVDTPGIRTIVIKVRNDGAIIYQ</sequence>
<gene>
    <name evidence="1" type="ORF">KAM343_22550</name>
</gene>
<evidence type="ECO:0000313" key="2">
    <source>
        <dbReference type="Proteomes" id="UP000886939"/>
    </source>
</evidence>
<evidence type="ECO:0000313" key="1">
    <source>
        <dbReference type="EMBL" id="GJA41459.1"/>
    </source>
</evidence>
<dbReference type="EMBL" id="BPNI01000042">
    <property type="protein sequence ID" value="GJA41459.1"/>
    <property type="molecule type" value="Genomic_DNA"/>
</dbReference>
<proteinExistence type="predicted"/>
<protein>
    <submittedName>
        <fullName evidence="1">Uncharacterized protein</fullName>
    </submittedName>
</protein>